<keyword evidence="6 7" id="KW-0694">RNA-binding</keyword>
<evidence type="ECO:0000256" key="5">
    <source>
        <dbReference type="ARBA" id="ARBA00022691"/>
    </source>
</evidence>
<feature type="domain" description="SAM-dependent MTase RsmB/NOP-type" evidence="8">
    <location>
        <begin position="3"/>
        <end position="294"/>
    </location>
</feature>
<dbReference type="InterPro" id="IPR001678">
    <property type="entry name" value="MeTrfase_RsmB-F_NOP2_dom"/>
</dbReference>
<dbReference type="PANTHER" id="PTHR22807">
    <property type="entry name" value="NOP2 YEAST -RELATED NOL1/NOP2/FMU SUN DOMAIN-CONTAINING"/>
    <property type="match status" value="1"/>
</dbReference>
<dbReference type="InterPro" id="IPR031340">
    <property type="entry name" value="RsmF_methylt_CI"/>
</dbReference>
<feature type="binding site" evidence="7">
    <location>
        <position position="172"/>
    </location>
    <ligand>
        <name>S-adenosyl-L-methionine</name>
        <dbReference type="ChEBI" id="CHEBI:59789"/>
    </ligand>
</feature>
<evidence type="ECO:0000256" key="7">
    <source>
        <dbReference type="PROSITE-ProRule" id="PRU01023"/>
    </source>
</evidence>
<keyword evidence="5 7" id="KW-0949">S-adenosyl-L-methionine</keyword>
<evidence type="ECO:0000259" key="8">
    <source>
        <dbReference type="PROSITE" id="PS51686"/>
    </source>
</evidence>
<reference evidence="9" key="2">
    <citation type="journal article" date="2021" name="PeerJ">
        <title>Extensive microbial diversity within the chicken gut microbiome revealed by metagenomics and culture.</title>
        <authorList>
            <person name="Gilroy R."/>
            <person name="Ravi A."/>
            <person name="Getino M."/>
            <person name="Pursley I."/>
            <person name="Horton D.L."/>
            <person name="Alikhan N.F."/>
            <person name="Baker D."/>
            <person name="Gharbi K."/>
            <person name="Hall N."/>
            <person name="Watson M."/>
            <person name="Adriaenssens E.M."/>
            <person name="Foster-Nyarko E."/>
            <person name="Jarju S."/>
            <person name="Secka A."/>
            <person name="Antonio M."/>
            <person name="Oren A."/>
            <person name="Chaudhuri R.R."/>
            <person name="La Ragione R."/>
            <person name="Hildebrand F."/>
            <person name="Pallen M.J."/>
        </authorList>
    </citation>
    <scope>NUCLEOTIDE SEQUENCE</scope>
    <source>
        <strain evidence="9">C6-149</strain>
    </source>
</reference>
<dbReference type="EMBL" id="JADIMP010000007">
    <property type="protein sequence ID" value="MBO8440904.1"/>
    <property type="molecule type" value="Genomic_DNA"/>
</dbReference>
<dbReference type="CDD" id="cd02440">
    <property type="entry name" value="AdoMet_MTases"/>
    <property type="match status" value="1"/>
</dbReference>
<dbReference type="Pfam" id="PF13636">
    <property type="entry name" value="Methyltranf_PUA"/>
    <property type="match status" value="1"/>
</dbReference>
<gene>
    <name evidence="9" type="ORF">IAA89_00410</name>
</gene>
<dbReference type="Pfam" id="PF01189">
    <property type="entry name" value="Methyltr_RsmB-F"/>
    <property type="match status" value="1"/>
</dbReference>
<feature type="binding site" evidence="7">
    <location>
        <position position="127"/>
    </location>
    <ligand>
        <name>S-adenosyl-L-methionine</name>
        <dbReference type="ChEBI" id="CHEBI:59789"/>
    </ligand>
</feature>
<dbReference type="Gene3D" id="3.40.50.150">
    <property type="entry name" value="Vaccinia Virus protein VP39"/>
    <property type="match status" value="1"/>
</dbReference>
<comment type="caution">
    <text evidence="9">The sequence shown here is derived from an EMBL/GenBank/DDBJ whole genome shotgun (WGS) entry which is preliminary data.</text>
</comment>
<keyword evidence="3 7" id="KW-0489">Methyltransferase</keyword>
<dbReference type="PRINTS" id="PR02008">
    <property type="entry name" value="RCMTFAMILY"/>
</dbReference>
<keyword evidence="4 7" id="KW-0808">Transferase</keyword>
<sequence length="457" mass="52631">MKLLSDYKNKYKQLMNNDEYQKFIKSYDDDAVKGFRINPLKDNLEPKNVVLDNPTEIVNGYYGEVSGHNLDYVSGLLYSQDPSAMYVADILNAEPGNKVLDLCASPGSKTTQIAGFMQQKGVLVSNEINKKRCKILTENVERSGIKNCLILNESPQKIAKNFADYFDRVLVDAPCSGEGMFRKDPSAMDYWNSNYPKECSVLQKEILTQAIKTVKDNGILVYSTCTFSPEEDESNVVWLLNHFEQLTLLSINGYKYLDDGRVQWVNDSRVIDTKRLFPHHFKGEGHFIAKFKVHKSINKDNLSNKKVKMKKNFSLNKEQIDLWNEFQSNNLTFNINCSDLIVINDYLYWPVIKDAYLLQNLSVKRNGLLLGVFKKKRFEPSHALAMYLHCNQSKYVVELNEKEARTYLHGDVLSNLSINTPIKDKSWVLITYNQNSLGFGRYVNNVIKNYYPKGLRF</sequence>
<dbReference type="SUPFAM" id="SSF53335">
    <property type="entry name" value="S-adenosyl-L-methionine-dependent methyltransferases"/>
    <property type="match status" value="1"/>
</dbReference>
<dbReference type="PROSITE" id="PS01153">
    <property type="entry name" value="NOL1_NOP2_SUN"/>
    <property type="match status" value="1"/>
</dbReference>
<evidence type="ECO:0000256" key="3">
    <source>
        <dbReference type="ARBA" id="ARBA00022603"/>
    </source>
</evidence>
<evidence type="ECO:0000256" key="4">
    <source>
        <dbReference type="ARBA" id="ARBA00022679"/>
    </source>
</evidence>
<dbReference type="CDD" id="cd21147">
    <property type="entry name" value="RsmF_methylt_CTD1"/>
    <property type="match status" value="1"/>
</dbReference>
<dbReference type="GO" id="GO:0003723">
    <property type="term" value="F:RNA binding"/>
    <property type="evidence" value="ECO:0007669"/>
    <property type="project" value="UniProtKB-UniRule"/>
</dbReference>
<dbReference type="Gene3D" id="2.30.130.60">
    <property type="match status" value="1"/>
</dbReference>
<dbReference type="InterPro" id="IPR029063">
    <property type="entry name" value="SAM-dependent_MTases_sf"/>
</dbReference>
<reference evidence="9" key="1">
    <citation type="submission" date="2020-10" db="EMBL/GenBank/DDBJ databases">
        <authorList>
            <person name="Gilroy R."/>
        </authorList>
    </citation>
    <scope>NUCLEOTIDE SEQUENCE</scope>
    <source>
        <strain evidence="9">C6-149</strain>
    </source>
</reference>
<dbReference type="PANTHER" id="PTHR22807:SF30">
    <property type="entry name" value="28S RRNA (CYTOSINE(4447)-C(5))-METHYLTRANSFERASE-RELATED"/>
    <property type="match status" value="1"/>
</dbReference>
<evidence type="ECO:0000256" key="6">
    <source>
        <dbReference type="ARBA" id="ARBA00022884"/>
    </source>
</evidence>
<dbReference type="InterPro" id="IPR023267">
    <property type="entry name" value="RCMT"/>
</dbReference>
<dbReference type="InterPro" id="IPR027391">
    <property type="entry name" value="Nol1_Nop2_Fmu_2"/>
</dbReference>
<dbReference type="Proteomes" id="UP000823614">
    <property type="component" value="Unassembled WGS sequence"/>
</dbReference>
<feature type="active site" description="Nucleophile" evidence="7">
    <location>
        <position position="225"/>
    </location>
</feature>
<dbReference type="GO" id="GO:0001510">
    <property type="term" value="P:RNA methylation"/>
    <property type="evidence" value="ECO:0007669"/>
    <property type="project" value="InterPro"/>
</dbReference>
<evidence type="ECO:0000256" key="2">
    <source>
        <dbReference type="ARBA" id="ARBA00022490"/>
    </source>
</evidence>
<comment type="caution">
    <text evidence="7">Lacks conserved residue(s) required for the propagation of feature annotation.</text>
</comment>
<evidence type="ECO:0000256" key="1">
    <source>
        <dbReference type="ARBA" id="ARBA00007494"/>
    </source>
</evidence>
<accession>A0A9D9E8G9</accession>
<dbReference type="AlphaFoldDB" id="A0A9D9E8G9"/>
<organism evidence="9 10">
    <name type="scientific">Candidatus Gallilactobacillus intestinavium</name>
    <dbReference type="NCBI Taxonomy" id="2840838"/>
    <lineage>
        <taxon>Bacteria</taxon>
        <taxon>Bacillati</taxon>
        <taxon>Bacillota</taxon>
        <taxon>Bacilli</taxon>
        <taxon>Lactobacillales</taxon>
        <taxon>Lactobacillaceae</taxon>
        <taxon>Lactobacillaceae incertae sedis</taxon>
        <taxon>Candidatus Gallilactobacillus</taxon>
    </lineage>
</organism>
<protein>
    <submittedName>
        <fullName evidence="9">RsmF rRNA methyltransferase first C-terminal domain-containing protein</fullName>
    </submittedName>
</protein>
<evidence type="ECO:0000313" key="10">
    <source>
        <dbReference type="Proteomes" id="UP000823614"/>
    </source>
</evidence>
<keyword evidence="2" id="KW-0963">Cytoplasm</keyword>
<name>A0A9D9E8G9_9LACO</name>
<proteinExistence type="inferred from homology"/>
<dbReference type="Pfam" id="PF17126">
    <property type="entry name" value="RsmF_methylt_CI"/>
    <property type="match status" value="1"/>
</dbReference>
<comment type="similarity">
    <text evidence="1 7">Belongs to the class I-like SAM-binding methyltransferase superfamily. RsmB/NOP family.</text>
</comment>
<dbReference type="InterPro" id="IPR018314">
    <property type="entry name" value="RsmB/NOL1/NOP2-like_CS"/>
</dbReference>
<evidence type="ECO:0000313" key="9">
    <source>
        <dbReference type="EMBL" id="MBO8440904.1"/>
    </source>
</evidence>
<dbReference type="PROSITE" id="PS51686">
    <property type="entry name" value="SAM_MT_RSMB_NOP"/>
    <property type="match status" value="1"/>
</dbReference>
<dbReference type="InterPro" id="IPR031341">
    <property type="entry name" value="Methyltr_RsmF_N"/>
</dbReference>
<dbReference type="Gene3D" id="3.30.70.1170">
    <property type="entry name" value="Sun protein, domain 3"/>
    <property type="match status" value="1"/>
</dbReference>
<dbReference type="InterPro" id="IPR049560">
    <property type="entry name" value="MeTrfase_RsmB-F_NOP2_cat"/>
</dbReference>
<dbReference type="GO" id="GO:0008173">
    <property type="term" value="F:RNA methyltransferase activity"/>
    <property type="evidence" value="ECO:0007669"/>
    <property type="project" value="InterPro"/>
</dbReference>
<dbReference type="Pfam" id="PF17125">
    <property type="entry name" value="Methyltr_RsmF_N"/>
    <property type="match status" value="1"/>
</dbReference>